<keyword evidence="2" id="KW-1185">Reference proteome</keyword>
<dbReference type="RefSeq" id="WP_105020052.1">
    <property type="nucleotide sequence ID" value="NZ_MSCM01000001.1"/>
</dbReference>
<dbReference type="Proteomes" id="UP000239068">
    <property type="component" value="Unassembled WGS sequence"/>
</dbReference>
<evidence type="ECO:0000313" key="1">
    <source>
        <dbReference type="EMBL" id="PQJ81477.1"/>
    </source>
</evidence>
<proteinExistence type="predicted"/>
<evidence type="ECO:0000313" key="2">
    <source>
        <dbReference type="Proteomes" id="UP000239068"/>
    </source>
</evidence>
<protein>
    <submittedName>
        <fullName evidence="1">Uncharacterized protein</fullName>
    </submittedName>
</protein>
<organism evidence="1 2">
    <name type="scientific">Polaribacter glomeratus</name>
    <dbReference type="NCBI Taxonomy" id="102"/>
    <lineage>
        <taxon>Bacteria</taxon>
        <taxon>Pseudomonadati</taxon>
        <taxon>Bacteroidota</taxon>
        <taxon>Flavobacteriia</taxon>
        <taxon>Flavobacteriales</taxon>
        <taxon>Flavobacteriaceae</taxon>
    </lineage>
</organism>
<accession>A0A2S7WV96</accession>
<name>A0A2S7WV96_9FLAO</name>
<gene>
    <name evidence="1" type="ORF">BTO16_02315</name>
</gene>
<sequence>MVATDVYTIAKALSKEEFIRLSDMLRKEVNQTKIKAPSTTKLPDFTMEDGLRFLLKHYIKKTIKT</sequence>
<reference evidence="1 2" key="1">
    <citation type="submission" date="2016-12" db="EMBL/GenBank/DDBJ databases">
        <title>Trade-off between light-utilization and light-protection in marine flavobacteria.</title>
        <authorList>
            <person name="Kumagai Y."/>
            <person name="Yoshizawa S."/>
            <person name="Kogure K."/>
            <person name="Iwasaki W."/>
        </authorList>
    </citation>
    <scope>NUCLEOTIDE SEQUENCE [LARGE SCALE GENOMIC DNA]</scope>
    <source>
        <strain evidence="1 2">ATCC 43844</strain>
    </source>
</reference>
<dbReference type="AlphaFoldDB" id="A0A2S7WV96"/>
<dbReference type="EMBL" id="MSCM01000001">
    <property type="protein sequence ID" value="PQJ81477.1"/>
    <property type="molecule type" value="Genomic_DNA"/>
</dbReference>
<comment type="caution">
    <text evidence="1">The sequence shown here is derived from an EMBL/GenBank/DDBJ whole genome shotgun (WGS) entry which is preliminary data.</text>
</comment>
<dbReference type="OrthoDB" id="1202938at2"/>